<comment type="caution">
    <text evidence="4">The sequence shown here is derived from an EMBL/GenBank/DDBJ whole genome shotgun (WGS) entry which is preliminary data.</text>
</comment>
<keyword evidence="4" id="KW-0255">Endonuclease</keyword>
<keyword evidence="4" id="KW-0540">Nuclease</keyword>
<gene>
    <name evidence="4" type="ORF">GCM10022393_22000</name>
</gene>
<dbReference type="EMBL" id="BAABCW010000008">
    <property type="protein sequence ID" value="GAA3509303.1"/>
    <property type="molecule type" value="Genomic_DNA"/>
</dbReference>
<evidence type="ECO:0000256" key="1">
    <source>
        <dbReference type="SAM" id="MobiDB-lite"/>
    </source>
</evidence>
<keyword evidence="2" id="KW-0472">Membrane</keyword>
<dbReference type="Proteomes" id="UP001500459">
    <property type="component" value="Unassembled WGS sequence"/>
</dbReference>
<protein>
    <submittedName>
        <fullName evidence="4">Endonuclease/exonuclease/phosphatase family protein</fullName>
    </submittedName>
</protein>
<feature type="domain" description="Endonuclease/exonuclease/phosphatase" evidence="3">
    <location>
        <begin position="98"/>
        <end position="305"/>
    </location>
</feature>
<dbReference type="SUPFAM" id="SSF56219">
    <property type="entry name" value="DNase I-like"/>
    <property type="match status" value="1"/>
</dbReference>
<feature type="transmembrane region" description="Helical" evidence="2">
    <location>
        <begin position="28"/>
        <end position="46"/>
    </location>
</feature>
<feature type="transmembrane region" description="Helical" evidence="2">
    <location>
        <begin position="5"/>
        <end position="22"/>
    </location>
</feature>
<dbReference type="Gene3D" id="3.60.10.10">
    <property type="entry name" value="Endonuclease/exonuclease/phosphatase"/>
    <property type="match status" value="1"/>
</dbReference>
<accession>A0ABP6ULS0</accession>
<organism evidence="4 5">
    <name type="scientific">Aquimarina addita</name>
    <dbReference type="NCBI Taxonomy" id="870485"/>
    <lineage>
        <taxon>Bacteria</taxon>
        <taxon>Pseudomonadati</taxon>
        <taxon>Bacteroidota</taxon>
        <taxon>Flavobacteriia</taxon>
        <taxon>Flavobacteriales</taxon>
        <taxon>Flavobacteriaceae</taxon>
        <taxon>Aquimarina</taxon>
    </lineage>
</organism>
<feature type="region of interest" description="Disordered" evidence="1">
    <location>
        <begin position="317"/>
        <end position="348"/>
    </location>
</feature>
<reference evidence="5" key="1">
    <citation type="journal article" date="2019" name="Int. J. Syst. Evol. Microbiol.">
        <title>The Global Catalogue of Microorganisms (GCM) 10K type strain sequencing project: providing services to taxonomists for standard genome sequencing and annotation.</title>
        <authorList>
            <consortium name="The Broad Institute Genomics Platform"/>
            <consortium name="The Broad Institute Genome Sequencing Center for Infectious Disease"/>
            <person name="Wu L."/>
            <person name="Ma J."/>
        </authorList>
    </citation>
    <scope>NUCLEOTIDE SEQUENCE [LARGE SCALE GENOMIC DNA]</scope>
    <source>
        <strain evidence="5">JCM 17106</strain>
    </source>
</reference>
<feature type="transmembrane region" description="Helical" evidence="2">
    <location>
        <begin position="53"/>
        <end position="72"/>
    </location>
</feature>
<sequence length="348" mass="40306">MAGIAVILSILPFIPLDFWWIRSFDFPHVQLTALTVIVFLLYCCYFKKQNIKDYIFTIILIVCILFQFLKIYPYTILSEVEVLDATTTESKGSLRIYTANVYQDNKKSKELFSSIRKRDPDVLLFTETNSRWRDLINKELSDIYTFKTEAPFENTYGMLLFSKYELIDSSVQFLIEDTIPSIHSKMLLSAKDTIQLIAIHPAPPVPQHNPSSVDRDAEMMKVAKKAQFSKYPVIVMGDFNDVAWSETTELFQKVSGLLDMRKGRGLYNTYNAHNILFRWPLDHIFVSPEFRVITVEKGECIGSDHFPFFSELSYEPQGTLEQQSAPPSKDDMEEGYDQIQNEREQEDS</sequence>
<evidence type="ECO:0000259" key="3">
    <source>
        <dbReference type="Pfam" id="PF03372"/>
    </source>
</evidence>
<dbReference type="InterPro" id="IPR036691">
    <property type="entry name" value="Endo/exonu/phosph_ase_sf"/>
</dbReference>
<keyword evidence="2" id="KW-0812">Transmembrane</keyword>
<evidence type="ECO:0000256" key="2">
    <source>
        <dbReference type="SAM" id="Phobius"/>
    </source>
</evidence>
<evidence type="ECO:0000313" key="5">
    <source>
        <dbReference type="Proteomes" id="UP001500459"/>
    </source>
</evidence>
<dbReference type="InterPro" id="IPR005135">
    <property type="entry name" value="Endo/exonuclease/phosphatase"/>
</dbReference>
<proteinExistence type="predicted"/>
<dbReference type="Pfam" id="PF03372">
    <property type="entry name" value="Exo_endo_phos"/>
    <property type="match status" value="1"/>
</dbReference>
<keyword evidence="4" id="KW-0378">Hydrolase</keyword>
<dbReference type="GO" id="GO:0004519">
    <property type="term" value="F:endonuclease activity"/>
    <property type="evidence" value="ECO:0007669"/>
    <property type="project" value="UniProtKB-KW"/>
</dbReference>
<keyword evidence="5" id="KW-1185">Reference proteome</keyword>
<name>A0ABP6ULS0_9FLAO</name>
<keyword evidence="2" id="KW-1133">Transmembrane helix</keyword>
<evidence type="ECO:0000313" key="4">
    <source>
        <dbReference type="EMBL" id="GAA3509303.1"/>
    </source>
</evidence>